<keyword evidence="1" id="KW-0732">Signal</keyword>
<feature type="signal peptide" evidence="1">
    <location>
        <begin position="1"/>
        <end position="17"/>
    </location>
</feature>
<proteinExistence type="predicted"/>
<comment type="caution">
    <text evidence="2">The sequence shown here is derived from an EMBL/GenBank/DDBJ whole genome shotgun (WGS) entry which is preliminary data.</text>
</comment>
<dbReference type="EMBL" id="JAMZFT010000001">
    <property type="protein sequence ID" value="MCP1335354.1"/>
    <property type="molecule type" value="Genomic_DNA"/>
</dbReference>
<keyword evidence="3" id="KW-1185">Reference proteome</keyword>
<dbReference type="InterPro" id="IPR018759">
    <property type="entry name" value="BBP2_2"/>
</dbReference>
<dbReference type="Proteomes" id="UP001055804">
    <property type="component" value="Unassembled WGS sequence"/>
</dbReference>
<evidence type="ECO:0000256" key="1">
    <source>
        <dbReference type="SAM" id="SignalP"/>
    </source>
</evidence>
<sequence length="408" mass="43177">MAAGLLAAATLAGPACAADPFGLWQTEVRPRGAETPAPMRLGPVDVAPDLRVGLAHDSNVYAQGAGARSDWRTTVEPQVRLALQTGPHALEFAVRLRDVRHRREGRLDHTDGVFAGTATLAADAATALTVMGEAGRRHLLPGAPDAADAAAEAAPVGWVAAGVAVARRMGRVQAGAGGGVEVVEHRDVARIGGGLTEQDFRDRTEWRVNVFASYDVSPDMTAFAEVEGDRREHGAADPGGVQHDSRALGMVAGMRVEVAEILAAEVRGGWLTRQFEDTALDDVSGLDAGLAVRWRATPLTALAVEIDRDVLESGLPGGAAIVRTRARLGLDHELLRTLMVRPAVAYRRDAHAGLARTDEVYAAGVKLDYLVNRSLAAGLSVSHGRRESTAPGRDHDRTVAEVQGRVRF</sequence>
<accession>A0A9J6PGY2</accession>
<reference evidence="2" key="1">
    <citation type="submission" date="2022-06" db="EMBL/GenBank/DDBJ databases">
        <title>Isolation and Genomics of Futiania mangrovii gen. nov., sp. nov., a Rare and Metabolically-versatile member in the Class Alphaproteobacteria.</title>
        <authorList>
            <person name="Liu L."/>
            <person name="Huang W.-C."/>
            <person name="Pan J."/>
            <person name="Li J."/>
            <person name="Huang Y."/>
            <person name="Du H."/>
            <person name="Liu Y."/>
            <person name="Li M."/>
        </authorList>
    </citation>
    <scope>NUCLEOTIDE SEQUENCE</scope>
    <source>
        <strain evidence="2">FT118</strain>
    </source>
</reference>
<dbReference type="Pfam" id="PF10082">
    <property type="entry name" value="BBP2_2"/>
    <property type="match status" value="1"/>
</dbReference>
<feature type="chain" id="PRO_5039902849" evidence="1">
    <location>
        <begin position="18"/>
        <end position="408"/>
    </location>
</feature>
<gene>
    <name evidence="2" type="ORF">NJQ99_02930</name>
</gene>
<dbReference type="RefSeq" id="WP_269331301.1">
    <property type="nucleotide sequence ID" value="NZ_JAMZFT010000001.1"/>
</dbReference>
<dbReference type="AlphaFoldDB" id="A0A9J6PGY2"/>
<name>A0A9J6PGY2_9PROT</name>
<organism evidence="2 3">
    <name type="scientific">Futiania mangrovi</name>
    <dbReference type="NCBI Taxonomy" id="2959716"/>
    <lineage>
        <taxon>Bacteria</taxon>
        <taxon>Pseudomonadati</taxon>
        <taxon>Pseudomonadota</taxon>
        <taxon>Alphaproteobacteria</taxon>
        <taxon>Futianiales</taxon>
        <taxon>Futianiaceae</taxon>
        <taxon>Futiania</taxon>
    </lineage>
</organism>
<evidence type="ECO:0000313" key="3">
    <source>
        <dbReference type="Proteomes" id="UP001055804"/>
    </source>
</evidence>
<evidence type="ECO:0000313" key="2">
    <source>
        <dbReference type="EMBL" id="MCP1335354.1"/>
    </source>
</evidence>
<protein>
    <submittedName>
        <fullName evidence="2">Outer membrane beta-barrel protein</fullName>
    </submittedName>
</protein>